<organism evidence="2 3">
    <name type="scientific">Liparis tanakae</name>
    <name type="common">Tanaka's snailfish</name>
    <dbReference type="NCBI Taxonomy" id="230148"/>
    <lineage>
        <taxon>Eukaryota</taxon>
        <taxon>Metazoa</taxon>
        <taxon>Chordata</taxon>
        <taxon>Craniata</taxon>
        <taxon>Vertebrata</taxon>
        <taxon>Euteleostomi</taxon>
        <taxon>Actinopterygii</taxon>
        <taxon>Neopterygii</taxon>
        <taxon>Teleostei</taxon>
        <taxon>Neoteleostei</taxon>
        <taxon>Acanthomorphata</taxon>
        <taxon>Eupercaria</taxon>
        <taxon>Perciformes</taxon>
        <taxon>Cottioidei</taxon>
        <taxon>Cottales</taxon>
        <taxon>Liparidae</taxon>
        <taxon>Liparis</taxon>
    </lineage>
</organism>
<evidence type="ECO:0000256" key="1">
    <source>
        <dbReference type="SAM" id="MobiDB-lite"/>
    </source>
</evidence>
<reference evidence="2 3" key="1">
    <citation type="submission" date="2019-03" db="EMBL/GenBank/DDBJ databases">
        <title>First draft genome of Liparis tanakae, snailfish: a comprehensive survey of snailfish specific genes.</title>
        <authorList>
            <person name="Kim W."/>
            <person name="Song I."/>
            <person name="Jeong J.-H."/>
            <person name="Kim D."/>
            <person name="Kim S."/>
            <person name="Ryu S."/>
            <person name="Song J.Y."/>
            <person name="Lee S.K."/>
        </authorList>
    </citation>
    <scope>NUCLEOTIDE SEQUENCE [LARGE SCALE GENOMIC DNA]</scope>
    <source>
        <tissue evidence="2">Muscle</tissue>
    </source>
</reference>
<evidence type="ECO:0000313" key="3">
    <source>
        <dbReference type="Proteomes" id="UP000314294"/>
    </source>
</evidence>
<gene>
    <name evidence="2" type="primary">Brd8_0</name>
    <name evidence="2" type="ORF">EYF80_038701</name>
</gene>
<dbReference type="Proteomes" id="UP000314294">
    <property type="component" value="Unassembled WGS sequence"/>
</dbReference>
<feature type="compositionally biased region" description="Polar residues" evidence="1">
    <location>
        <begin position="217"/>
        <end position="239"/>
    </location>
</feature>
<dbReference type="AlphaFoldDB" id="A0A4Z2GEH7"/>
<dbReference type="EMBL" id="SRLO01000594">
    <property type="protein sequence ID" value="TNN51124.1"/>
    <property type="molecule type" value="Genomic_DNA"/>
</dbReference>
<feature type="region of interest" description="Disordered" evidence="1">
    <location>
        <begin position="1"/>
        <end position="30"/>
    </location>
</feature>
<comment type="caution">
    <text evidence="2">The sequence shown here is derived from an EMBL/GenBank/DDBJ whole genome shotgun (WGS) entry which is preliminary data.</text>
</comment>
<feature type="compositionally biased region" description="Low complexity" evidence="1">
    <location>
        <begin position="130"/>
        <end position="140"/>
    </location>
</feature>
<feature type="region of interest" description="Disordered" evidence="1">
    <location>
        <begin position="103"/>
        <end position="239"/>
    </location>
</feature>
<dbReference type="OrthoDB" id="1742084at2759"/>
<keyword evidence="3" id="KW-1185">Reference proteome</keyword>
<sequence>MRFISQIGEGDGTSAHMTGAHDLQPALPSQPLAQATEVDVTEPSSAPGCQPVTTEDEVAELGEEGVSYMGEELDLKTTDVSAEALDAAAVEAALSLCEENGHALPGAWERPPHRSGPGGKTAAPGVQGATSTSPPLSSPLDSRDSVLEDSSLAERHPEGMKAGGEKASGTKAHRKLIGDEEADGAEGAEGFLSEPDGETEPEPAASGSEDGSGLHTAPSSLQLHTATDSIPSSPASSQL</sequence>
<feature type="compositionally biased region" description="Basic and acidic residues" evidence="1">
    <location>
        <begin position="141"/>
        <end position="159"/>
    </location>
</feature>
<evidence type="ECO:0000313" key="2">
    <source>
        <dbReference type="EMBL" id="TNN51124.1"/>
    </source>
</evidence>
<proteinExistence type="predicted"/>
<name>A0A4Z2GEH7_9TELE</name>
<protein>
    <submittedName>
        <fullName evidence="2">Bromodomain-containing protein 8</fullName>
    </submittedName>
</protein>
<accession>A0A4Z2GEH7</accession>